<gene>
    <name evidence="6" type="ORF">DEM25_010780</name>
</gene>
<dbReference type="InterPro" id="IPR036259">
    <property type="entry name" value="MFS_trans_sf"/>
</dbReference>
<feature type="transmembrane region" description="Helical" evidence="4">
    <location>
        <begin position="159"/>
        <end position="180"/>
    </location>
</feature>
<keyword evidence="1 4" id="KW-0812">Transmembrane</keyword>
<dbReference type="AlphaFoldDB" id="A0A3A8ALF7"/>
<dbReference type="PANTHER" id="PTHR23521:SF3">
    <property type="entry name" value="MFS TRANSPORTER"/>
    <property type="match status" value="1"/>
</dbReference>
<evidence type="ECO:0000313" key="7">
    <source>
        <dbReference type="Proteomes" id="UP000246132"/>
    </source>
</evidence>
<feature type="transmembrane region" description="Helical" evidence="4">
    <location>
        <begin position="265"/>
        <end position="282"/>
    </location>
</feature>
<name>A0A3A8ALF7_9HYPH</name>
<dbReference type="RefSeq" id="WP_109767264.1">
    <property type="nucleotide sequence ID" value="NZ_CP159474.1"/>
</dbReference>
<evidence type="ECO:0000259" key="5">
    <source>
        <dbReference type="PROSITE" id="PS50850"/>
    </source>
</evidence>
<dbReference type="CDD" id="cd17477">
    <property type="entry name" value="MFS_YcaD_like"/>
    <property type="match status" value="1"/>
</dbReference>
<evidence type="ECO:0000313" key="6">
    <source>
        <dbReference type="EMBL" id="RKF06723.1"/>
    </source>
</evidence>
<feature type="transmembrane region" description="Helical" evidence="4">
    <location>
        <begin position="230"/>
        <end position="253"/>
    </location>
</feature>
<keyword evidence="7" id="KW-1185">Reference proteome</keyword>
<accession>A0A3A8ALF7</accession>
<feature type="transmembrane region" description="Helical" evidence="4">
    <location>
        <begin position="74"/>
        <end position="92"/>
    </location>
</feature>
<dbReference type="InterPro" id="IPR011701">
    <property type="entry name" value="MFS"/>
</dbReference>
<feature type="transmembrane region" description="Helical" evidence="4">
    <location>
        <begin position="329"/>
        <end position="350"/>
    </location>
</feature>
<feature type="transmembrane region" description="Helical" evidence="4">
    <location>
        <begin position="42"/>
        <end position="62"/>
    </location>
</feature>
<feature type="transmembrane region" description="Helical" evidence="4">
    <location>
        <begin position="288"/>
        <end position="309"/>
    </location>
</feature>
<keyword evidence="3 4" id="KW-0472">Membrane</keyword>
<proteinExistence type="predicted"/>
<protein>
    <submittedName>
        <fullName evidence="6">MFS transporter</fullName>
    </submittedName>
</protein>
<feature type="transmembrane region" description="Helical" evidence="4">
    <location>
        <begin position="201"/>
        <end position="224"/>
    </location>
</feature>
<dbReference type="Gene3D" id="1.20.1250.20">
    <property type="entry name" value="MFS general substrate transporter like domains"/>
    <property type="match status" value="2"/>
</dbReference>
<dbReference type="EMBL" id="QFWV02000006">
    <property type="protein sequence ID" value="RKF06723.1"/>
    <property type="molecule type" value="Genomic_DNA"/>
</dbReference>
<dbReference type="PROSITE" id="PS50850">
    <property type="entry name" value="MFS"/>
    <property type="match status" value="1"/>
</dbReference>
<dbReference type="GO" id="GO:0005886">
    <property type="term" value="C:plasma membrane"/>
    <property type="evidence" value="ECO:0007669"/>
    <property type="project" value="TreeGrafter"/>
</dbReference>
<dbReference type="InterPro" id="IPR047200">
    <property type="entry name" value="MFS_YcaD-like"/>
</dbReference>
<feature type="transmembrane region" description="Helical" evidence="4">
    <location>
        <begin position="356"/>
        <end position="375"/>
    </location>
</feature>
<sequence length="417" mass="43611">MPLLPKSTAPLLIGASALMFAGGVNGLILPVRGAQEGFSAFSLGLLGTGWAVGFVLGCLIVPRTVKRVGHIRSFGAMTALASVAILLSLLLMHPAAWIPLRALSGFCFAGAQQIMESWLNERSGPDSRGRVFGIYAMVNLTATTIGQMVLPLGDTGAETFFVLGAVFYALAMIPTALYASQQPKPLTEVSLDIPKLWRNSPVAVVGIVLVGMANSAFGTLAAVYGNAIGMSVTAIAIFLSATLIAGAVAQVPVGYASDKTDRRHVLIAVGVLAVATSVYFIVAAPRDAMPILIGAGLFGAFIHTMYPLLVSHANDHAAADDFLRTSGGLLLLFGIGSIAGPLIAGGVMGFAGPEGLFMTIAAAHTMLIGFTIWRIRQRAAAAIRRAYVRMPTARFSTPETLAMNPRADEDDQADDDR</sequence>
<dbReference type="InterPro" id="IPR020846">
    <property type="entry name" value="MFS_dom"/>
</dbReference>
<dbReference type="Proteomes" id="UP000246132">
    <property type="component" value="Unassembled WGS sequence"/>
</dbReference>
<keyword evidence="2 4" id="KW-1133">Transmembrane helix</keyword>
<dbReference type="Pfam" id="PF07690">
    <property type="entry name" value="MFS_1"/>
    <property type="match status" value="1"/>
</dbReference>
<dbReference type="SUPFAM" id="SSF103473">
    <property type="entry name" value="MFS general substrate transporter"/>
    <property type="match status" value="1"/>
</dbReference>
<evidence type="ECO:0000256" key="1">
    <source>
        <dbReference type="ARBA" id="ARBA00022692"/>
    </source>
</evidence>
<evidence type="ECO:0000256" key="2">
    <source>
        <dbReference type="ARBA" id="ARBA00022989"/>
    </source>
</evidence>
<reference evidence="6 7" key="1">
    <citation type="journal article" date="2018" name="Int. J. Syst. Bacteriol.">
        <title>Oceaniradius stylonemae gen. nov., sp. nov., isolated from a red alga, Stylonema cornu-cervi.</title>
        <authorList>
            <person name="Jeong S."/>
        </authorList>
    </citation>
    <scope>NUCLEOTIDE SEQUENCE [LARGE SCALE GENOMIC DNA]</scope>
    <source>
        <strain evidence="6 7">StC1</strain>
    </source>
</reference>
<dbReference type="PANTHER" id="PTHR23521">
    <property type="entry name" value="TRANSPORTER MFS SUPERFAMILY"/>
    <property type="match status" value="1"/>
</dbReference>
<feature type="domain" description="Major facilitator superfamily (MFS) profile" evidence="5">
    <location>
        <begin position="199"/>
        <end position="417"/>
    </location>
</feature>
<evidence type="ECO:0000256" key="4">
    <source>
        <dbReference type="SAM" id="Phobius"/>
    </source>
</evidence>
<dbReference type="OrthoDB" id="9810614at2"/>
<dbReference type="GO" id="GO:0022857">
    <property type="term" value="F:transmembrane transporter activity"/>
    <property type="evidence" value="ECO:0007669"/>
    <property type="project" value="InterPro"/>
</dbReference>
<evidence type="ECO:0000256" key="3">
    <source>
        <dbReference type="ARBA" id="ARBA00023136"/>
    </source>
</evidence>
<organism evidence="6 7">
    <name type="scientific">Oceaniradius stylonematis</name>
    <dbReference type="NCBI Taxonomy" id="2184161"/>
    <lineage>
        <taxon>Bacteria</taxon>
        <taxon>Pseudomonadati</taxon>
        <taxon>Pseudomonadota</taxon>
        <taxon>Alphaproteobacteria</taxon>
        <taxon>Hyphomicrobiales</taxon>
        <taxon>Ahrensiaceae</taxon>
        <taxon>Oceaniradius</taxon>
    </lineage>
</organism>
<comment type="caution">
    <text evidence="6">The sequence shown here is derived from an EMBL/GenBank/DDBJ whole genome shotgun (WGS) entry which is preliminary data.</text>
</comment>